<dbReference type="AlphaFoldDB" id="A0A0F9T8B4"/>
<dbReference type="EMBL" id="LAZR01000278">
    <property type="protein sequence ID" value="KKN77445.1"/>
    <property type="molecule type" value="Genomic_DNA"/>
</dbReference>
<keyword evidence="1" id="KW-0175">Coiled coil</keyword>
<accession>A0A0F9T8B4</accession>
<organism evidence="2">
    <name type="scientific">marine sediment metagenome</name>
    <dbReference type="NCBI Taxonomy" id="412755"/>
    <lineage>
        <taxon>unclassified sequences</taxon>
        <taxon>metagenomes</taxon>
        <taxon>ecological metagenomes</taxon>
    </lineage>
</organism>
<feature type="coiled-coil region" evidence="1">
    <location>
        <begin position="39"/>
        <end position="92"/>
    </location>
</feature>
<gene>
    <name evidence="2" type="ORF">LCGC14_0360040</name>
</gene>
<name>A0A0F9T8B4_9ZZZZ</name>
<reference evidence="2" key="1">
    <citation type="journal article" date="2015" name="Nature">
        <title>Complex archaea that bridge the gap between prokaryotes and eukaryotes.</title>
        <authorList>
            <person name="Spang A."/>
            <person name="Saw J.H."/>
            <person name="Jorgensen S.L."/>
            <person name="Zaremba-Niedzwiedzka K."/>
            <person name="Martijn J."/>
            <person name="Lind A.E."/>
            <person name="van Eijk R."/>
            <person name="Schleper C."/>
            <person name="Guy L."/>
            <person name="Ettema T.J."/>
        </authorList>
    </citation>
    <scope>NUCLEOTIDE SEQUENCE</scope>
</reference>
<evidence type="ECO:0000256" key="1">
    <source>
        <dbReference type="SAM" id="Coils"/>
    </source>
</evidence>
<protein>
    <submittedName>
        <fullName evidence="2">Uncharacterized protein</fullName>
    </submittedName>
</protein>
<evidence type="ECO:0000313" key="2">
    <source>
        <dbReference type="EMBL" id="KKN77445.1"/>
    </source>
</evidence>
<proteinExistence type="predicted"/>
<comment type="caution">
    <text evidence="2">The sequence shown here is derived from an EMBL/GenBank/DDBJ whole genome shotgun (WGS) entry which is preliminary data.</text>
</comment>
<sequence>MDITRKYWIDNIQTRFNEPPNLILDTELIEFGTKALDKIEQLQAENDDLCCELSVLQCSSIKFEDLTEDSGVKEYIEQLQDKVEKLKEESKAPNLSKAQRDLLCALEELWSTHPAERFSQLLSNHTRFGTRACTSFSKTDSGNTGLIADIFFYLNSEILADLKRGREKV</sequence>